<name>A0A1C0ACY8_9FIRM</name>
<dbReference type="SMART" id="SM00851">
    <property type="entry name" value="MGS"/>
    <property type="match status" value="1"/>
</dbReference>
<dbReference type="InterPro" id="IPR002695">
    <property type="entry name" value="PurH-like"/>
</dbReference>
<dbReference type="NCBIfam" id="TIGR00355">
    <property type="entry name" value="purH"/>
    <property type="match status" value="1"/>
</dbReference>
<dbReference type="Proteomes" id="UP000093514">
    <property type="component" value="Unassembled WGS sequence"/>
</dbReference>
<comment type="caution">
    <text evidence="12">The sequence shown here is derived from an EMBL/GenBank/DDBJ whole genome shotgun (WGS) entry which is preliminary data.</text>
</comment>
<evidence type="ECO:0000256" key="3">
    <source>
        <dbReference type="ARBA" id="ARBA00007667"/>
    </source>
</evidence>
<evidence type="ECO:0000256" key="2">
    <source>
        <dbReference type="ARBA" id="ARBA00004954"/>
    </source>
</evidence>
<feature type="domain" description="MGS-like" evidence="11">
    <location>
        <begin position="1"/>
        <end position="147"/>
    </location>
</feature>
<dbReference type="GO" id="GO:0006189">
    <property type="term" value="P:'de novo' IMP biosynthetic process"/>
    <property type="evidence" value="ECO:0007669"/>
    <property type="project" value="UniProtKB-UniRule"/>
</dbReference>
<reference evidence="13" key="1">
    <citation type="submission" date="2016-07" db="EMBL/GenBank/DDBJ databases">
        <authorList>
            <person name="Florea S."/>
            <person name="Webb J.S."/>
            <person name="Jaromczyk J."/>
            <person name="Schardl C.L."/>
        </authorList>
    </citation>
    <scope>NUCLEOTIDE SEQUENCE [LARGE SCALE GENOMIC DNA]</scope>
    <source>
        <strain evidence="13">Z6</strain>
    </source>
</reference>
<dbReference type="AlphaFoldDB" id="A0A1C0ACY8"/>
<comment type="domain">
    <text evidence="10">The IMP cyclohydrolase activity resides in the N-terminal region.</text>
</comment>
<dbReference type="EC" id="2.1.2.3" evidence="10"/>
<keyword evidence="5 10" id="KW-0658">Purine biosynthesis</keyword>
<evidence type="ECO:0000256" key="8">
    <source>
        <dbReference type="ARBA" id="ARBA00050488"/>
    </source>
</evidence>
<evidence type="ECO:0000259" key="11">
    <source>
        <dbReference type="PROSITE" id="PS51855"/>
    </source>
</evidence>
<protein>
    <recommendedName>
        <fullName evidence="10">Bifunctional purine biosynthesis protein PurH</fullName>
    </recommendedName>
    <domain>
        <recommendedName>
            <fullName evidence="10">Phosphoribosylaminoimidazolecarboxamide formyltransferase</fullName>
            <ecNumber evidence="10">2.1.2.3</ecNumber>
        </recommendedName>
        <alternativeName>
            <fullName evidence="10">AICAR transformylase</fullName>
        </alternativeName>
    </domain>
    <domain>
        <recommendedName>
            <fullName evidence="10">IMP cyclohydrolase</fullName>
            <ecNumber evidence="10">3.5.4.10</ecNumber>
        </recommendedName>
        <alternativeName>
            <fullName evidence="10">ATIC</fullName>
        </alternativeName>
        <alternativeName>
            <fullName evidence="10">IMP synthase</fullName>
        </alternativeName>
        <alternativeName>
            <fullName evidence="10">Inosinicase</fullName>
        </alternativeName>
    </domain>
</protein>
<dbReference type="NCBIfam" id="NF002049">
    <property type="entry name" value="PRK00881.1"/>
    <property type="match status" value="1"/>
</dbReference>
<dbReference type="PROSITE" id="PS51855">
    <property type="entry name" value="MGS"/>
    <property type="match status" value="1"/>
</dbReference>
<dbReference type="UniPathway" id="UPA00074">
    <property type="reaction ID" value="UER00133"/>
</dbReference>
<dbReference type="InterPro" id="IPR024051">
    <property type="entry name" value="AICAR_Tfase_dup_dom_sf"/>
</dbReference>
<dbReference type="GO" id="GO:0004643">
    <property type="term" value="F:phosphoribosylaminoimidazolecarboxamide formyltransferase activity"/>
    <property type="evidence" value="ECO:0007669"/>
    <property type="project" value="UniProtKB-UniRule"/>
</dbReference>
<dbReference type="GO" id="GO:0003937">
    <property type="term" value="F:IMP cyclohydrolase activity"/>
    <property type="evidence" value="ECO:0007669"/>
    <property type="project" value="UniProtKB-UniRule"/>
</dbReference>
<dbReference type="EMBL" id="LWDV01000005">
    <property type="protein sequence ID" value="OCL28494.1"/>
    <property type="molecule type" value="Genomic_DNA"/>
</dbReference>
<dbReference type="SUPFAM" id="SSF52335">
    <property type="entry name" value="Methylglyoxal synthase-like"/>
    <property type="match status" value="1"/>
</dbReference>
<dbReference type="CDD" id="cd01421">
    <property type="entry name" value="IMPCH"/>
    <property type="match status" value="1"/>
</dbReference>
<comment type="similarity">
    <text evidence="3 10">Belongs to the PurH family.</text>
</comment>
<proteinExistence type="inferred from homology"/>
<dbReference type="SUPFAM" id="SSF53927">
    <property type="entry name" value="Cytidine deaminase-like"/>
    <property type="match status" value="1"/>
</dbReference>
<dbReference type="OrthoDB" id="9802065at2"/>
<dbReference type="Gene3D" id="3.40.50.1380">
    <property type="entry name" value="Methylglyoxal synthase-like domain"/>
    <property type="match status" value="1"/>
</dbReference>
<evidence type="ECO:0000256" key="4">
    <source>
        <dbReference type="ARBA" id="ARBA00022679"/>
    </source>
</evidence>
<comment type="pathway">
    <text evidence="1 10">Purine metabolism; IMP biosynthesis via de novo pathway; IMP from 5-formamido-1-(5-phospho-D-ribosyl)imidazole-4-carboxamide: step 1/1.</text>
</comment>
<dbReference type="FunFam" id="3.40.50.1380:FF:000001">
    <property type="entry name" value="Bifunctional purine biosynthesis protein PurH"/>
    <property type="match status" value="1"/>
</dbReference>
<dbReference type="SMART" id="SM00798">
    <property type="entry name" value="AICARFT_IMPCHas"/>
    <property type="match status" value="1"/>
</dbReference>
<evidence type="ECO:0000256" key="10">
    <source>
        <dbReference type="HAMAP-Rule" id="MF_00139"/>
    </source>
</evidence>
<dbReference type="PIRSF" id="PIRSF000414">
    <property type="entry name" value="AICARFT_IMPCHas"/>
    <property type="match status" value="1"/>
</dbReference>
<dbReference type="InterPro" id="IPR036914">
    <property type="entry name" value="MGS-like_dom_sf"/>
</dbReference>
<evidence type="ECO:0000313" key="13">
    <source>
        <dbReference type="Proteomes" id="UP000093514"/>
    </source>
</evidence>
<evidence type="ECO:0000256" key="7">
    <source>
        <dbReference type="ARBA" id="ARBA00023268"/>
    </source>
</evidence>
<organism evidence="12 13">
    <name type="scientific">Orenia metallireducens</name>
    <dbReference type="NCBI Taxonomy" id="1413210"/>
    <lineage>
        <taxon>Bacteria</taxon>
        <taxon>Bacillati</taxon>
        <taxon>Bacillota</taxon>
        <taxon>Clostridia</taxon>
        <taxon>Halanaerobiales</taxon>
        <taxon>Halobacteroidaceae</taxon>
        <taxon>Orenia</taxon>
    </lineage>
</organism>
<dbReference type="InterPro" id="IPR011607">
    <property type="entry name" value="MGS-like_dom"/>
</dbReference>
<comment type="pathway">
    <text evidence="2 10">Purine metabolism; IMP biosynthesis via de novo pathway; 5-formamido-1-(5-phospho-D-ribosyl)imidazole-4-carboxamide from 5-amino-1-(5-phospho-D-ribosyl)imidazole-4-carboxamide (10-formyl THF route): step 1/1.</text>
</comment>
<evidence type="ECO:0000256" key="6">
    <source>
        <dbReference type="ARBA" id="ARBA00022801"/>
    </source>
</evidence>
<dbReference type="Gene3D" id="3.40.140.20">
    <property type="match status" value="2"/>
</dbReference>
<evidence type="ECO:0000313" key="12">
    <source>
        <dbReference type="EMBL" id="OCL28494.1"/>
    </source>
</evidence>
<comment type="catalytic activity">
    <reaction evidence="8 10">
        <text>(6R)-10-formyltetrahydrofolate + 5-amino-1-(5-phospho-beta-D-ribosyl)imidazole-4-carboxamide = 5-formamido-1-(5-phospho-D-ribosyl)imidazole-4-carboxamide + (6S)-5,6,7,8-tetrahydrofolate</text>
        <dbReference type="Rhea" id="RHEA:22192"/>
        <dbReference type="ChEBI" id="CHEBI:57453"/>
        <dbReference type="ChEBI" id="CHEBI:58467"/>
        <dbReference type="ChEBI" id="CHEBI:58475"/>
        <dbReference type="ChEBI" id="CHEBI:195366"/>
        <dbReference type="EC" id="2.1.2.3"/>
    </reaction>
</comment>
<keyword evidence="7 10" id="KW-0511">Multifunctional enzyme</keyword>
<reference evidence="12 13" key="2">
    <citation type="submission" date="2016-08" db="EMBL/GenBank/DDBJ databases">
        <title>Orenia metallireducens sp. nov. strain Z6, a Novel Metal-reducing Firmicute from the Deep Subsurface.</title>
        <authorList>
            <person name="Maxim B.I."/>
            <person name="Kenneth K."/>
            <person name="Flynn T.M."/>
            <person name="Oloughlin E.J."/>
            <person name="Locke R.A."/>
            <person name="Weber J.R."/>
            <person name="Egan S.M."/>
            <person name="Mackie R.I."/>
            <person name="Cann I.K."/>
        </authorList>
    </citation>
    <scope>NUCLEOTIDE SEQUENCE [LARGE SCALE GENOMIC DNA]</scope>
    <source>
        <strain evidence="12 13">Z6</strain>
    </source>
</reference>
<dbReference type="GO" id="GO:0005829">
    <property type="term" value="C:cytosol"/>
    <property type="evidence" value="ECO:0007669"/>
    <property type="project" value="TreeGrafter"/>
</dbReference>
<evidence type="ECO:0000256" key="1">
    <source>
        <dbReference type="ARBA" id="ARBA00004844"/>
    </source>
</evidence>
<evidence type="ECO:0000256" key="9">
    <source>
        <dbReference type="ARBA" id="ARBA00050687"/>
    </source>
</evidence>
<evidence type="ECO:0000256" key="5">
    <source>
        <dbReference type="ARBA" id="ARBA00022755"/>
    </source>
</evidence>
<dbReference type="PANTHER" id="PTHR11692:SF0">
    <property type="entry name" value="BIFUNCTIONAL PURINE BIOSYNTHESIS PROTEIN ATIC"/>
    <property type="match status" value="1"/>
</dbReference>
<dbReference type="Pfam" id="PF01808">
    <property type="entry name" value="AICARFT_IMPCHas"/>
    <property type="match status" value="1"/>
</dbReference>
<keyword evidence="6 10" id="KW-0378">Hydrolase</keyword>
<keyword evidence="4 10" id="KW-0808">Transferase</keyword>
<keyword evidence="13" id="KW-1185">Reference proteome</keyword>
<dbReference type="FunFam" id="3.40.140.20:FF:000002">
    <property type="entry name" value="Bifunctional purine biosynthesis protein PurH"/>
    <property type="match status" value="1"/>
</dbReference>
<dbReference type="EC" id="3.5.4.10" evidence="10"/>
<sequence length="522" mass="57182">MAKIHQALLSVSNKEGLVEFAKGLHKLGVTLISTGGTARKLKEEGLPVIGISEVTNFPEMMDGRVKTLHPAVHGGILAVRDNEEHMNQIKAEGIKPIDLIVCNLYPFAETIAKEGVTLEEAIENIDIGGPTMIRSAAKNFNDVAVVVDPSDYTGILEELEANEVALSVYKKMELSYKAFHHTAQYDHLIQDYLAKQLKDAEGLPEVMLDRYEKIADLRYGENPHQKAAFYKEKDLTEPSITTAKQHHGKELSFNNINDTNGALELVKEFTDKPAVAVIKHANPCGMGVGDTLLEAYEKGYAGDPLSAYGSIVALNREVTEDVAKGIAGEGKFVEVVIAPGYTDEALEVLKARWKNVRILETGDLFINRENAGYDMKKVTGGMLVQDRDVVELDESELKVVTETKPTKEQMKDLLFAWKVVKHVKSNAIVMAKDEMVVGVGAGQMSRVDSMIIAGMKADGRQEGGVVASDAFFPFPDAIEEAAKKGIKAVIQPGGSIRDEKVIEACNKHGIAMVFTGRRHFKH</sequence>
<dbReference type="Pfam" id="PF02142">
    <property type="entry name" value="MGS"/>
    <property type="match status" value="1"/>
</dbReference>
<gene>
    <name evidence="10" type="primary">purH</name>
    <name evidence="12" type="ORF">U472_00995</name>
</gene>
<dbReference type="FunFam" id="3.40.140.20:FF:000001">
    <property type="entry name" value="Bifunctional purine biosynthesis protein PurH"/>
    <property type="match status" value="1"/>
</dbReference>
<dbReference type="PANTHER" id="PTHR11692">
    <property type="entry name" value="BIFUNCTIONAL PURINE BIOSYNTHESIS PROTEIN PURH"/>
    <property type="match status" value="1"/>
</dbReference>
<dbReference type="HAMAP" id="MF_00139">
    <property type="entry name" value="PurH"/>
    <property type="match status" value="1"/>
</dbReference>
<dbReference type="InterPro" id="IPR016193">
    <property type="entry name" value="Cytidine_deaminase-like"/>
</dbReference>
<accession>A0A1C0ACY8</accession>
<dbReference type="RefSeq" id="WP_068714614.1">
    <property type="nucleotide sequence ID" value="NZ_LWDV01000005.1"/>
</dbReference>
<comment type="catalytic activity">
    <reaction evidence="9 10">
        <text>IMP + H2O = 5-formamido-1-(5-phospho-D-ribosyl)imidazole-4-carboxamide</text>
        <dbReference type="Rhea" id="RHEA:18445"/>
        <dbReference type="ChEBI" id="CHEBI:15377"/>
        <dbReference type="ChEBI" id="CHEBI:58053"/>
        <dbReference type="ChEBI" id="CHEBI:58467"/>
        <dbReference type="EC" id="3.5.4.10"/>
    </reaction>
</comment>